<keyword evidence="2" id="KW-1133">Transmembrane helix</keyword>
<name>A0A6I4UPL9_9SPHN</name>
<keyword evidence="4" id="KW-1185">Reference proteome</keyword>
<sequence length="420" mass="44171">MVEPDSPGQADKAPISTHPAFPAIVALWFACLLGLGSLVLPAALVDRLVALTGIAALVPAAEPPLGSTARTLIALAAAMAGAAAGLLLARQVARSQEPGARVRATDRTEARECRPIAAHAELGEEGFEWLDFISEHGSPIIGQSHRSSPEIVVTRAEMRNGENSAPSGERDPDLDDWWRAGPDLPHADTQADIAEDEPEPLGDLGERADDLRRHGDDSAMFDTPVHWFSIAEGERGEAAPRLPLDASPLEELGLVQLAGRLGAAIERRRTLEASGPAPAPGPAPFLSAEFEAAEPEDAARAIASFFGSQDKLASDAEPAMKNPFSGHEEFVRRPDRETDSDHVEPVVSFPFGALPAAHVRPSAAPRNRETGAVIAPTCPSEEAGIPANSTHPSSAPPNRTRNGQDLRAALAALQRISGAA</sequence>
<reference evidence="3 4" key="1">
    <citation type="submission" date="2019-12" db="EMBL/GenBank/DDBJ databases">
        <title>Genomic-based taxomic classification of the family Erythrobacteraceae.</title>
        <authorList>
            <person name="Xu L."/>
        </authorList>
    </citation>
    <scope>NUCLEOTIDE SEQUENCE [LARGE SCALE GENOMIC DNA]</scope>
    <source>
        <strain evidence="3 4">MCCC 1K02066</strain>
    </source>
</reference>
<keyword evidence="2" id="KW-0472">Membrane</keyword>
<dbReference type="OrthoDB" id="7505157at2"/>
<comment type="caution">
    <text evidence="3">The sequence shown here is derived from an EMBL/GenBank/DDBJ whole genome shotgun (WGS) entry which is preliminary data.</text>
</comment>
<feature type="compositionally biased region" description="Polar residues" evidence="1">
    <location>
        <begin position="387"/>
        <end position="403"/>
    </location>
</feature>
<evidence type="ECO:0000313" key="4">
    <source>
        <dbReference type="Proteomes" id="UP000469159"/>
    </source>
</evidence>
<organism evidence="3 4">
    <name type="scientific">Croceibacterium soli</name>
    <dbReference type="NCBI Taxonomy" id="1739690"/>
    <lineage>
        <taxon>Bacteria</taxon>
        <taxon>Pseudomonadati</taxon>
        <taxon>Pseudomonadota</taxon>
        <taxon>Alphaproteobacteria</taxon>
        <taxon>Sphingomonadales</taxon>
        <taxon>Erythrobacteraceae</taxon>
        <taxon>Croceibacterium</taxon>
    </lineage>
</organism>
<dbReference type="AlphaFoldDB" id="A0A6I4UPL9"/>
<evidence type="ECO:0000256" key="2">
    <source>
        <dbReference type="SAM" id="Phobius"/>
    </source>
</evidence>
<feature type="region of interest" description="Disordered" evidence="1">
    <location>
        <begin position="158"/>
        <end position="203"/>
    </location>
</feature>
<gene>
    <name evidence="3" type="ORF">GRI75_01790</name>
</gene>
<feature type="transmembrane region" description="Helical" evidence="2">
    <location>
        <begin position="20"/>
        <end position="41"/>
    </location>
</feature>
<accession>A0A6I4UPL9</accession>
<proteinExistence type="predicted"/>
<dbReference type="Proteomes" id="UP000469159">
    <property type="component" value="Unassembled WGS sequence"/>
</dbReference>
<evidence type="ECO:0000256" key="1">
    <source>
        <dbReference type="SAM" id="MobiDB-lite"/>
    </source>
</evidence>
<dbReference type="RefSeq" id="WP_160745214.1">
    <property type="nucleotide sequence ID" value="NZ_WTYK01000001.1"/>
</dbReference>
<feature type="transmembrane region" description="Helical" evidence="2">
    <location>
        <begin position="71"/>
        <end position="89"/>
    </location>
</feature>
<evidence type="ECO:0000313" key="3">
    <source>
        <dbReference type="EMBL" id="MXP40376.1"/>
    </source>
</evidence>
<dbReference type="EMBL" id="WTYK01000001">
    <property type="protein sequence ID" value="MXP40376.1"/>
    <property type="molecule type" value="Genomic_DNA"/>
</dbReference>
<feature type="region of interest" description="Disordered" evidence="1">
    <location>
        <begin position="375"/>
        <end position="406"/>
    </location>
</feature>
<keyword evidence="2" id="KW-0812">Transmembrane</keyword>
<protein>
    <submittedName>
        <fullName evidence="3">Uncharacterized protein</fullName>
    </submittedName>
</protein>